<dbReference type="InterPro" id="IPR023614">
    <property type="entry name" value="Porin_dom_sf"/>
</dbReference>
<accession>A0A2I0AWJ4</accession>
<evidence type="ECO:0000256" key="5">
    <source>
        <dbReference type="ARBA" id="ARBA00022692"/>
    </source>
</evidence>
<keyword evidence="8" id="KW-0472">Membrane</keyword>
<dbReference type="PANTHER" id="PTHR11743">
    <property type="entry name" value="VOLTAGE-DEPENDENT ANION-SELECTIVE CHANNEL"/>
    <property type="match status" value="1"/>
</dbReference>
<dbReference type="OrthoDB" id="7827681at2759"/>
<dbReference type="GO" id="GO:0008308">
    <property type="term" value="F:voltage-gated monoatomic anion channel activity"/>
    <property type="evidence" value="ECO:0007669"/>
    <property type="project" value="InterPro"/>
</dbReference>
<comment type="similarity">
    <text evidence="2">Belongs to the eukaryotic mitochondrial porin (TC 1.B.8.1) family.</text>
</comment>
<dbReference type="AlphaFoldDB" id="A0A2I0AWJ4"/>
<dbReference type="InterPro" id="IPR001925">
    <property type="entry name" value="Porin_Euk"/>
</dbReference>
<dbReference type="PANTHER" id="PTHR11743:SF23">
    <property type="entry name" value="MITOCHONDRIAL OUTER MEMBRANE PROTEIN PORIN 5-RELATED"/>
    <property type="match status" value="1"/>
</dbReference>
<dbReference type="GO" id="GO:0015288">
    <property type="term" value="F:porin activity"/>
    <property type="evidence" value="ECO:0007669"/>
    <property type="project" value="UniProtKB-KW"/>
</dbReference>
<evidence type="ECO:0000256" key="7">
    <source>
        <dbReference type="ARBA" id="ARBA00023114"/>
    </source>
</evidence>
<dbReference type="GO" id="GO:0005741">
    <property type="term" value="C:mitochondrial outer membrane"/>
    <property type="evidence" value="ECO:0007669"/>
    <property type="project" value="InterPro"/>
</dbReference>
<dbReference type="CDD" id="cd07306">
    <property type="entry name" value="Porin3_VDAC"/>
    <property type="match status" value="1"/>
</dbReference>
<keyword evidence="4" id="KW-1134">Transmembrane beta strand</keyword>
<evidence type="ECO:0000256" key="2">
    <source>
        <dbReference type="ARBA" id="ARBA00009624"/>
    </source>
</evidence>
<comment type="subcellular location">
    <subcellularLocation>
        <location evidence="1">Membrane</location>
    </subcellularLocation>
</comment>
<dbReference type="Gene3D" id="2.40.160.10">
    <property type="entry name" value="Porin"/>
    <property type="match status" value="1"/>
</dbReference>
<dbReference type="InterPro" id="IPR027246">
    <property type="entry name" value="Porin_Euk/Tom40"/>
</dbReference>
<dbReference type="Proteomes" id="UP000236161">
    <property type="component" value="Unassembled WGS sequence"/>
</dbReference>
<dbReference type="FunFam" id="2.40.160.10:FF:000003">
    <property type="entry name" value="Outer mitochondrial membrane protein porin"/>
    <property type="match status" value="1"/>
</dbReference>
<keyword evidence="6" id="KW-0406">Ion transport</keyword>
<evidence type="ECO:0000256" key="8">
    <source>
        <dbReference type="ARBA" id="ARBA00023136"/>
    </source>
</evidence>
<reference evidence="9 10" key="1">
    <citation type="journal article" date="2017" name="Nature">
        <title>The Apostasia genome and the evolution of orchids.</title>
        <authorList>
            <person name="Zhang G.Q."/>
            <person name="Liu K.W."/>
            <person name="Li Z."/>
            <person name="Lohaus R."/>
            <person name="Hsiao Y.Y."/>
            <person name="Niu S.C."/>
            <person name="Wang J.Y."/>
            <person name="Lin Y.C."/>
            <person name="Xu Q."/>
            <person name="Chen L.J."/>
            <person name="Yoshida K."/>
            <person name="Fujiwara S."/>
            <person name="Wang Z.W."/>
            <person name="Zhang Y.Q."/>
            <person name="Mitsuda N."/>
            <person name="Wang M."/>
            <person name="Liu G.H."/>
            <person name="Pecoraro L."/>
            <person name="Huang H.X."/>
            <person name="Xiao X.J."/>
            <person name="Lin M."/>
            <person name="Wu X.Y."/>
            <person name="Wu W.L."/>
            <person name="Chen Y.Y."/>
            <person name="Chang S.B."/>
            <person name="Sakamoto S."/>
            <person name="Ohme-Takagi M."/>
            <person name="Yagi M."/>
            <person name="Zeng S.J."/>
            <person name="Shen C.Y."/>
            <person name="Yeh C.M."/>
            <person name="Luo Y.B."/>
            <person name="Tsai W.C."/>
            <person name="Van de Peer Y."/>
            <person name="Liu Z.J."/>
        </authorList>
    </citation>
    <scope>NUCLEOTIDE SEQUENCE [LARGE SCALE GENOMIC DNA]</scope>
    <source>
        <strain evidence="10">cv. Shenzhen</strain>
        <tissue evidence="9">Stem</tissue>
    </source>
</reference>
<keyword evidence="3" id="KW-0813">Transport</keyword>
<keyword evidence="5" id="KW-0812">Transmembrane</keyword>
<dbReference type="GO" id="GO:0046930">
    <property type="term" value="C:pore complex"/>
    <property type="evidence" value="ECO:0007669"/>
    <property type="project" value="UniProtKB-KW"/>
</dbReference>
<evidence type="ECO:0000256" key="1">
    <source>
        <dbReference type="ARBA" id="ARBA00004370"/>
    </source>
</evidence>
<dbReference type="EMBL" id="KZ451943">
    <property type="protein sequence ID" value="PKA59900.1"/>
    <property type="molecule type" value="Genomic_DNA"/>
</dbReference>
<evidence type="ECO:0000313" key="10">
    <source>
        <dbReference type="Proteomes" id="UP000236161"/>
    </source>
</evidence>
<dbReference type="Pfam" id="PF01459">
    <property type="entry name" value="Porin_3"/>
    <property type="match status" value="1"/>
</dbReference>
<keyword evidence="10" id="KW-1185">Reference proteome</keyword>
<protein>
    <submittedName>
        <fullName evidence="9">Mitochondrial outer membrane protein porin 5</fullName>
    </submittedName>
</protein>
<organism evidence="9 10">
    <name type="scientific">Apostasia shenzhenica</name>
    <dbReference type="NCBI Taxonomy" id="1088818"/>
    <lineage>
        <taxon>Eukaryota</taxon>
        <taxon>Viridiplantae</taxon>
        <taxon>Streptophyta</taxon>
        <taxon>Embryophyta</taxon>
        <taxon>Tracheophyta</taxon>
        <taxon>Spermatophyta</taxon>
        <taxon>Magnoliopsida</taxon>
        <taxon>Liliopsida</taxon>
        <taxon>Asparagales</taxon>
        <taxon>Orchidaceae</taxon>
        <taxon>Apostasioideae</taxon>
        <taxon>Apostasia</taxon>
    </lineage>
</organism>
<evidence type="ECO:0000256" key="6">
    <source>
        <dbReference type="ARBA" id="ARBA00023065"/>
    </source>
</evidence>
<proteinExistence type="inferred from homology"/>
<keyword evidence="7" id="KW-0626">Porin</keyword>
<evidence type="ECO:0000256" key="4">
    <source>
        <dbReference type="ARBA" id="ARBA00022452"/>
    </source>
</evidence>
<gene>
    <name evidence="9" type="primary">VDAC5</name>
    <name evidence="9" type="ORF">AXF42_Ash015958</name>
</gene>
<evidence type="ECO:0000313" key="9">
    <source>
        <dbReference type="EMBL" id="PKA59900.1"/>
    </source>
</evidence>
<dbReference type="STRING" id="1088818.A0A2I0AWJ4"/>
<sequence length="295" mass="31855">MKGPGLFSDIGKKAKDLLTRDYSYDQKITISTSSASGVLLSDFLMFLEVGVAWHTCAMGLTSGAVKKGGLYALDVATQYKYKNTIIDVKADTDSNISATFTVLEILPFTKTIATVKFPEYNSGKLEVQYFHDHAGLATVVALKQNPVVDLSAAVGAHGIVFGAEAGFDTYSGVFTKYTAGIGLKRPDYDVSIILAEKGDLLRASYVYHLDEKQKSSTVAEITRRFSTNENTFTVGGACALDPQTTVKARLNNSGKLGALLQHEVKPRSFLTLSGEFETKALDKNPKFGLALALKP</sequence>
<evidence type="ECO:0000256" key="3">
    <source>
        <dbReference type="ARBA" id="ARBA00022448"/>
    </source>
</evidence>
<name>A0A2I0AWJ4_9ASPA</name>